<sequence length="579" mass="64715">MADFSHLARPSPEWTSFLEKLSLPPAPEAVVNPDIPAIRRRINSHRFSTSDEELKALGKHGVKSQTLLIVGEDSVEIPIRLYFPRSLGQTPPVLLYFHGGGFFTGSLSTEDATCTMLAKDCGLIVLSVGYRLAPEWTTPAPFQDAWDARCWVLRNVGNMGIPANINLYTMGISAGACLAASIVVRERMMGEPVIQGQCLAAPWLCMPEKFPYGKFRHGKASPVQCRNSALLSSSWVEQYARMMNPSESEKNSTIINPLLLEDELVDKMPPTHILVCGNDPLRDHGMLFKEKLERLRFQNAPGNEIWDADLRDGISWMVNRIAPQHDNFRKRCGGLASILLLLYLSPGLILPVPTMSDQDALTPRVFLVRHGETEWAKSGRYTGITDIELTAAGIRQVSSTAKIVVGAGKFLDPSRLAQVFVSPRKRATQTLELFLSSLETNENVTHTEDIAEWDYGEYEGLKTHEIRELRKRKGLDQEREWSIWRDGCEGGESMQQVTKRLDRFISQVTEIQKPHMNGGHPANILVVSHGLLLRCLIKRWVGFSVDSDLPMQLNPGAIAVLSYKNNNVEERLFHVGLAI</sequence>
<evidence type="ECO:0000313" key="1">
    <source>
        <dbReference type="EMBL" id="KAJ3530449.1"/>
    </source>
</evidence>
<name>A0ACC1S1Z9_9HYPO</name>
<gene>
    <name evidence="1" type="ORF">NM208_g9324</name>
</gene>
<evidence type="ECO:0000313" key="2">
    <source>
        <dbReference type="Proteomes" id="UP001148629"/>
    </source>
</evidence>
<reference evidence="1" key="1">
    <citation type="submission" date="2022-08" db="EMBL/GenBank/DDBJ databases">
        <title>Genome Sequence of Fusarium decemcellulare.</title>
        <authorList>
            <person name="Buettner E."/>
        </authorList>
    </citation>
    <scope>NUCLEOTIDE SEQUENCE</scope>
    <source>
        <strain evidence="1">Babe19</strain>
    </source>
</reference>
<protein>
    <submittedName>
        <fullName evidence="1">Uncharacterized protein</fullName>
    </submittedName>
</protein>
<proteinExistence type="predicted"/>
<organism evidence="1 2">
    <name type="scientific">Fusarium decemcellulare</name>
    <dbReference type="NCBI Taxonomy" id="57161"/>
    <lineage>
        <taxon>Eukaryota</taxon>
        <taxon>Fungi</taxon>
        <taxon>Dikarya</taxon>
        <taxon>Ascomycota</taxon>
        <taxon>Pezizomycotina</taxon>
        <taxon>Sordariomycetes</taxon>
        <taxon>Hypocreomycetidae</taxon>
        <taxon>Hypocreales</taxon>
        <taxon>Nectriaceae</taxon>
        <taxon>Fusarium</taxon>
        <taxon>Fusarium decemcellulare species complex</taxon>
    </lineage>
</organism>
<dbReference type="Proteomes" id="UP001148629">
    <property type="component" value="Unassembled WGS sequence"/>
</dbReference>
<comment type="caution">
    <text evidence="1">The sequence shown here is derived from an EMBL/GenBank/DDBJ whole genome shotgun (WGS) entry which is preliminary data.</text>
</comment>
<keyword evidence="2" id="KW-1185">Reference proteome</keyword>
<dbReference type="EMBL" id="JANRMS010001169">
    <property type="protein sequence ID" value="KAJ3530449.1"/>
    <property type="molecule type" value="Genomic_DNA"/>
</dbReference>
<accession>A0ACC1S1Z9</accession>